<evidence type="ECO:0000259" key="1">
    <source>
        <dbReference type="Pfam" id="PF01402"/>
    </source>
</evidence>
<feature type="domain" description="Ribbon-helix-helix protein CopG" evidence="1">
    <location>
        <begin position="19"/>
        <end position="54"/>
    </location>
</feature>
<sequence length="64" mass="7531">MSNDEFIITPREDKTVTMSIRIEKILQEQLDELARKSNRSRNEIINMALEYALKNVKFIDSTND</sequence>
<dbReference type="InterPro" id="IPR002145">
    <property type="entry name" value="CopG"/>
</dbReference>
<evidence type="ECO:0000313" key="2">
    <source>
        <dbReference type="EMBL" id="GIO41415.1"/>
    </source>
</evidence>
<evidence type="ECO:0000313" key="3">
    <source>
        <dbReference type="Proteomes" id="UP000678895"/>
    </source>
</evidence>
<dbReference type="RefSeq" id="WP_016313935.1">
    <property type="nucleotide sequence ID" value="NZ_BORS01000003.1"/>
</dbReference>
<keyword evidence="3" id="KW-1185">Reference proteome</keyword>
<dbReference type="EMBL" id="BORS01000003">
    <property type="protein sequence ID" value="GIO41415.1"/>
    <property type="molecule type" value="Genomic_DNA"/>
</dbReference>
<dbReference type="InterPro" id="IPR013321">
    <property type="entry name" value="Arc_rbn_hlx_hlx"/>
</dbReference>
<reference evidence="2" key="1">
    <citation type="submission" date="2021-03" db="EMBL/GenBank/DDBJ databases">
        <title>Antimicrobial resistance genes in bacteria isolated from Japanese honey, and their potential for conferring macrolide and lincosamide resistance in the American foulbrood pathogen Paenibacillus larvae.</title>
        <authorList>
            <person name="Okamoto M."/>
            <person name="Kumagai M."/>
            <person name="Kanamori H."/>
            <person name="Takamatsu D."/>
        </authorList>
    </citation>
    <scope>NUCLEOTIDE SEQUENCE</scope>
    <source>
        <strain evidence="2">J41TS4</strain>
    </source>
</reference>
<dbReference type="InterPro" id="IPR010985">
    <property type="entry name" value="Ribbon_hlx_hlx"/>
</dbReference>
<accession>A0A919Y2V4</accession>
<dbReference type="AlphaFoldDB" id="A0A919Y2V4"/>
<dbReference type="GO" id="GO:0006355">
    <property type="term" value="P:regulation of DNA-templated transcription"/>
    <property type="evidence" value="ECO:0007669"/>
    <property type="project" value="InterPro"/>
</dbReference>
<proteinExistence type="predicted"/>
<dbReference type="Proteomes" id="UP000678895">
    <property type="component" value="Unassembled WGS sequence"/>
</dbReference>
<dbReference type="Gene3D" id="1.10.1220.10">
    <property type="entry name" value="Met repressor-like"/>
    <property type="match status" value="1"/>
</dbReference>
<comment type="caution">
    <text evidence="2">The sequence shown here is derived from an EMBL/GenBank/DDBJ whole genome shotgun (WGS) entry which is preliminary data.</text>
</comment>
<protein>
    <recommendedName>
        <fullName evidence="1">Ribbon-helix-helix protein CopG domain-containing protein</fullName>
    </recommendedName>
</protein>
<dbReference type="SUPFAM" id="SSF47598">
    <property type="entry name" value="Ribbon-helix-helix"/>
    <property type="match status" value="1"/>
</dbReference>
<name>A0A919Y2V4_9BACL</name>
<organism evidence="2 3">
    <name type="scientific">Paenibacillus apis</name>
    <dbReference type="NCBI Taxonomy" id="1792174"/>
    <lineage>
        <taxon>Bacteria</taxon>
        <taxon>Bacillati</taxon>
        <taxon>Bacillota</taxon>
        <taxon>Bacilli</taxon>
        <taxon>Bacillales</taxon>
        <taxon>Paenibacillaceae</taxon>
        <taxon>Paenibacillus</taxon>
    </lineage>
</organism>
<gene>
    <name evidence="2" type="ORF">J41TS4_11730</name>
</gene>
<dbReference type="Pfam" id="PF01402">
    <property type="entry name" value="RHH_1"/>
    <property type="match status" value="1"/>
</dbReference>